<dbReference type="GO" id="GO:0005829">
    <property type="term" value="C:cytosol"/>
    <property type="evidence" value="ECO:0007669"/>
    <property type="project" value="TreeGrafter"/>
</dbReference>
<dbReference type="Pfam" id="PF02911">
    <property type="entry name" value="Formyl_trans_C"/>
    <property type="match status" value="1"/>
</dbReference>
<dbReference type="Gene3D" id="3.40.50.12230">
    <property type="match status" value="1"/>
</dbReference>
<reference evidence="3 4" key="1">
    <citation type="submission" date="2020-02" db="EMBL/GenBank/DDBJ databases">
        <title>Aliifodinibius halophilus 2W32, complete genome.</title>
        <authorList>
            <person name="Li Y."/>
            <person name="Wu S."/>
        </authorList>
    </citation>
    <scope>NUCLEOTIDE SEQUENCE [LARGE SCALE GENOMIC DNA]</scope>
    <source>
        <strain evidence="3 4">2W32</strain>
    </source>
</reference>
<dbReference type="InterPro" id="IPR005793">
    <property type="entry name" value="Formyl_trans_C"/>
</dbReference>
<keyword evidence="4" id="KW-1185">Reference proteome</keyword>
<dbReference type="Pfam" id="PF00551">
    <property type="entry name" value="Formyl_trans_N"/>
    <property type="match status" value="1"/>
</dbReference>
<evidence type="ECO:0000259" key="1">
    <source>
        <dbReference type="Pfam" id="PF00551"/>
    </source>
</evidence>
<comment type="caution">
    <text evidence="3">The sequence shown here is derived from an EMBL/GenBank/DDBJ whole genome shotgun (WGS) entry which is preliminary data.</text>
</comment>
<dbReference type="InterPro" id="IPR011034">
    <property type="entry name" value="Formyl_transferase-like_C_sf"/>
</dbReference>
<sequence>MSSSLKIVFIGGLTNGKIVYDYLDSNRYVNIPLVVTYPDDTDKPRHIEFPDSKSIYKTGSVSEYTEKIKEIDPDFIFVAGWSELLSEELINIPERGTIGFHPSKLPHDRGRSVLAWQIEEGYTETALTMFYYNELPDCGDIIAQEKISVQANDYINDILNKVDDATYNLMRAYFPLLREGKAPRKKQKLAEGNFRRLRDETNSKIYWDRNSEEIFNKIRAISKPYPGAITETENGNKIKIWKAEISDFPYGHDLKPGRKVAELYDGKLIFKTRDGFLTVTEYEQC</sequence>
<dbReference type="PANTHER" id="PTHR11138">
    <property type="entry name" value="METHIONYL-TRNA FORMYLTRANSFERASE"/>
    <property type="match status" value="1"/>
</dbReference>
<organism evidence="3 4">
    <name type="scientific">Fodinibius halophilus</name>
    <dbReference type="NCBI Taxonomy" id="1736908"/>
    <lineage>
        <taxon>Bacteria</taxon>
        <taxon>Pseudomonadati</taxon>
        <taxon>Balneolota</taxon>
        <taxon>Balneolia</taxon>
        <taxon>Balneolales</taxon>
        <taxon>Balneolaceae</taxon>
        <taxon>Fodinibius</taxon>
    </lineage>
</organism>
<protein>
    <submittedName>
        <fullName evidence="3">Formyl transferase</fullName>
    </submittedName>
</protein>
<dbReference type="InterPro" id="IPR036477">
    <property type="entry name" value="Formyl_transf_N_sf"/>
</dbReference>
<feature type="domain" description="Formyl transferase C-terminal" evidence="2">
    <location>
        <begin position="201"/>
        <end position="282"/>
    </location>
</feature>
<keyword evidence="3" id="KW-0808">Transferase</keyword>
<dbReference type="RefSeq" id="WP_165267945.1">
    <property type="nucleotide sequence ID" value="NZ_JAALLS010000009.1"/>
</dbReference>
<dbReference type="EMBL" id="JAALLS010000009">
    <property type="protein sequence ID" value="NGP88323.1"/>
    <property type="molecule type" value="Genomic_DNA"/>
</dbReference>
<gene>
    <name evidence="3" type="ORF">G3569_08140</name>
</gene>
<dbReference type="InterPro" id="IPR002376">
    <property type="entry name" value="Formyl_transf_N"/>
</dbReference>
<dbReference type="PANTHER" id="PTHR11138:SF5">
    <property type="entry name" value="METHIONYL-TRNA FORMYLTRANSFERASE, MITOCHONDRIAL"/>
    <property type="match status" value="1"/>
</dbReference>
<feature type="domain" description="Formyl transferase N-terminal" evidence="1">
    <location>
        <begin position="6"/>
        <end position="170"/>
    </location>
</feature>
<evidence type="ECO:0000259" key="2">
    <source>
        <dbReference type="Pfam" id="PF02911"/>
    </source>
</evidence>
<name>A0A6M1T6R1_9BACT</name>
<accession>A0A6M1T6R1</accession>
<dbReference type="SUPFAM" id="SSF50486">
    <property type="entry name" value="FMT C-terminal domain-like"/>
    <property type="match status" value="1"/>
</dbReference>
<dbReference type="Proteomes" id="UP000479132">
    <property type="component" value="Unassembled WGS sequence"/>
</dbReference>
<evidence type="ECO:0000313" key="3">
    <source>
        <dbReference type="EMBL" id="NGP88323.1"/>
    </source>
</evidence>
<evidence type="ECO:0000313" key="4">
    <source>
        <dbReference type="Proteomes" id="UP000479132"/>
    </source>
</evidence>
<dbReference type="GO" id="GO:0004479">
    <property type="term" value="F:methionyl-tRNA formyltransferase activity"/>
    <property type="evidence" value="ECO:0007669"/>
    <property type="project" value="TreeGrafter"/>
</dbReference>
<dbReference type="SUPFAM" id="SSF53328">
    <property type="entry name" value="Formyltransferase"/>
    <property type="match status" value="1"/>
</dbReference>
<dbReference type="AlphaFoldDB" id="A0A6M1T6R1"/>
<proteinExistence type="predicted"/>